<sequence>MNYLQDNIDISKKFVQTKIAFNYPIDPKTLEERIEFIKSSTKEKLPFSIKFNTNNTEATIITNIPPLTDKEDTISVIIKDGVKPLHGGEVFTYKNVKDPNNKTPNNIRYSYKENVLIPSLSSYLKITNSTATIVKDDKLKPKQIIIITTNTPVSGEEIKKHLELFLLPQDKPAFLGVAGKKTINGKIRKK</sequence>
<keyword evidence="2" id="KW-1185">Reference proteome</keyword>
<dbReference type="EMBL" id="LAOO01000001">
    <property type="protein sequence ID" value="KJW00423.1"/>
    <property type="molecule type" value="Genomic_DNA"/>
</dbReference>
<gene>
    <name evidence="1" type="ORF">RPATATE_0732</name>
</gene>
<evidence type="ECO:0000313" key="1">
    <source>
        <dbReference type="EMBL" id="KJW00423.1"/>
    </source>
</evidence>
<reference evidence="1 2" key="1">
    <citation type="submission" date="2015-02" db="EMBL/GenBank/DDBJ databases">
        <title>Genome Sequencing of Rickettsiales.</title>
        <authorList>
            <person name="Daugherty S.C."/>
            <person name="Su Q."/>
            <person name="Abolude K."/>
            <person name="Beier-Sexton M."/>
            <person name="Carlyon J.A."/>
            <person name="Carter R."/>
            <person name="Day N.P."/>
            <person name="Dumler S.J."/>
            <person name="Dyachenko V."/>
            <person name="Godinez A."/>
            <person name="Kurtti T.J."/>
            <person name="Lichay M."/>
            <person name="Mullins K.E."/>
            <person name="Ott S."/>
            <person name="Pappas-Brown V."/>
            <person name="Paris D.H."/>
            <person name="Patel P."/>
            <person name="Richards A.L."/>
            <person name="Sadzewicz L."/>
            <person name="Sears K."/>
            <person name="Seidman D."/>
            <person name="Sengamalay N."/>
            <person name="Stenos J."/>
            <person name="Tallon L.J."/>
            <person name="Vincent G."/>
            <person name="Fraser C.M."/>
            <person name="Munderloh U."/>
            <person name="Dunning-Hotopp J.C."/>
        </authorList>
    </citation>
    <scope>NUCLEOTIDE SEQUENCE [LARGE SCALE GENOMIC DNA]</scope>
    <source>
        <strain evidence="1 2">Tate's Hell</strain>
    </source>
</reference>
<evidence type="ECO:0000313" key="2">
    <source>
        <dbReference type="Proteomes" id="UP000035491"/>
    </source>
</evidence>
<organism evidence="1 2">
    <name type="scientific">Rickettsia parkeri str. Tate's Hell</name>
    <dbReference type="NCBI Taxonomy" id="1359189"/>
    <lineage>
        <taxon>Bacteria</taxon>
        <taxon>Pseudomonadati</taxon>
        <taxon>Pseudomonadota</taxon>
        <taxon>Alphaproteobacteria</taxon>
        <taxon>Rickettsiales</taxon>
        <taxon>Rickettsiaceae</taxon>
        <taxon>Rickettsieae</taxon>
        <taxon>Rickettsia</taxon>
        <taxon>spotted fever group</taxon>
    </lineage>
</organism>
<comment type="caution">
    <text evidence="1">The sequence shown here is derived from an EMBL/GenBank/DDBJ whole genome shotgun (WGS) entry which is preliminary data.</text>
</comment>
<proteinExistence type="predicted"/>
<accession>A0ABR5DNZ2</accession>
<dbReference type="Proteomes" id="UP000035491">
    <property type="component" value="Unassembled WGS sequence"/>
</dbReference>
<name>A0ABR5DNZ2_RICPA</name>
<protein>
    <submittedName>
        <fullName evidence="1">Uncharacterized protein</fullName>
    </submittedName>
</protein>